<keyword evidence="6" id="KW-1185">Reference proteome</keyword>
<dbReference type="Pfam" id="PF00239">
    <property type="entry name" value="Resolvase"/>
    <property type="match status" value="1"/>
</dbReference>
<dbReference type="InterPro" id="IPR006119">
    <property type="entry name" value="Resolv_N"/>
</dbReference>
<protein>
    <submittedName>
        <fullName evidence="5">Recombinase family protein</fullName>
    </submittedName>
</protein>
<gene>
    <name evidence="5" type="ORF">OM076_14700</name>
</gene>
<dbReference type="Gene3D" id="3.40.50.1390">
    <property type="entry name" value="Resolvase, N-terminal catalytic domain"/>
    <property type="match status" value="1"/>
</dbReference>
<dbReference type="AlphaFoldDB" id="A0A9X3MUI4"/>
<dbReference type="InterPro" id="IPR050639">
    <property type="entry name" value="SSR_resolvase"/>
</dbReference>
<dbReference type="PANTHER" id="PTHR30461">
    <property type="entry name" value="DNA-INVERTASE FROM LAMBDOID PROPHAGE"/>
    <property type="match status" value="1"/>
</dbReference>
<name>A0A9X3MUI4_9ACTN</name>
<proteinExistence type="predicted"/>
<dbReference type="SUPFAM" id="SSF53041">
    <property type="entry name" value="Resolvase-like"/>
    <property type="match status" value="1"/>
</dbReference>
<dbReference type="InterPro" id="IPR011109">
    <property type="entry name" value="DNA_bind_recombinase_dom"/>
</dbReference>
<keyword evidence="2" id="KW-0233">DNA recombination</keyword>
<sequence>MRTERDGAVPRRRAWRESVRRLLSLQPPPAPPTPPTAVASDGRRALGYFLHARGIAPVELAERIEDLHTWCCATDLALLDVVHDVAGEQRARPSLQWALAQIAERKADTLVVARLSDLSPSAVTLSPLLRWFMDGGRVLIALDLGLDTSTPEGRLAAEAVAGVGSRERERISVGTRHGMAAARSRGQRQGRIAVADVPELYARISRMREDGMTLQAIADVLNEEGVPTMRGGAMWRPSSVQRAAGYRRPPSYSGISLPGPRSGFEHGGGA</sequence>
<evidence type="ECO:0000313" key="6">
    <source>
        <dbReference type="Proteomes" id="UP001149140"/>
    </source>
</evidence>
<dbReference type="SMART" id="SM00857">
    <property type="entry name" value="Resolvase"/>
    <property type="match status" value="1"/>
</dbReference>
<dbReference type="RefSeq" id="WP_270040739.1">
    <property type="nucleotide sequence ID" value="NZ_JAPDOD010000012.1"/>
</dbReference>
<reference evidence="5" key="1">
    <citation type="submission" date="2022-10" db="EMBL/GenBank/DDBJ databases">
        <title>The WGS of Solirubrobacter ginsenosidimutans DSM 21036.</title>
        <authorList>
            <person name="Jiang Z."/>
        </authorList>
    </citation>
    <scope>NUCLEOTIDE SEQUENCE</scope>
    <source>
        <strain evidence="5">DSM 21036</strain>
    </source>
</reference>
<feature type="domain" description="Resolvase/invertase-type recombinase catalytic" evidence="4">
    <location>
        <begin position="52"/>
        <end position="188"/>
    </location>
</feature>
<accession>A0A9X3MUI4</accession>
<dbReference type="EMBL" id="JAPDOD010000012">
    <property type="protein sequence ID" value="MDA0161523.1"/>
    <property type="molecule type" value="Genomic_DNA"/>
</dbReference>
<evidence type="ECO:0000313" key="5">
    <source>
        <dbReference type="EMBL" id="MDA0161523.1"/>
    </source>
</evidence>
<dbReference type="GO" id="GO:0000150">
    <property type="term" value="F:DNA strand exchange activity"/>
    <property type="evidence" value="ECO:0007669"/>
    <property type="project" value="InterPro"/>
</dbReference>
<evidence type="ECO:0000259" key="4">
    <source>
        <dbReference type="SMART" id="SM00857"/>
    </source>
</evidence>
<organism evidence="5 6">
    <name type="scientific">Solirubrobacter ginsenosidimutans</name>
    <dbReference type="NCBI Taxonomy" id="490573"/>
    <lineage>
        <taxon>Bacteria</taxon>
        <taxon>Bacillati</taxon>
        <taxon>Actinomycetota</taxon>
        <taxon>Thermoleophilia</taxon>
        <taxon>Solirubrobacterales</taxon>
        <taxon>Solirubrobacteraceae</taxon>
        <taxon>Solirubrobacter</taxon>
    </lineage>
</organism>
<comment type="caution">
    <text evidence="5">The sequence shown here is derived from an EMBL/GenBank/DDBJ whole genome shotgun (WGS) entry which is preliminary data.</text>
</comment>
<keyword evidence="1" id="KW-0238">DNA-binding</keyword>
<evidence type="ECO:0000256" key="2">
    <source>
        <dbReference type="ARBA" id="ARBA00023172"/>
    </source>
</evidence>
<dbReference type="InterPro" id="IPR036162">
    <property type="entry name" value="Resolvase-like_N_sf"/>
</dbReference>
<evidence type="ECO:0000256" key="3">
    <source>
        <dbReference type="SAM" id="MobiDB-lite"/>
    </source>
</evidence>
<dbReference type="Pfam" id="PF07508">
    <property type="entry name" value="Recombinase"/>
    <property type="match status" value="1"/>
</dbReference>
<feature type="region of interest" description="Disordered" evidence="3">
    <location>
        <begin position="244"/>
        <end position="270"/>
    </location>
</feature>
<dbReference type="Proteomes" id="UP001149140">
    <property type="component" value="Unassembled WGS sequence"/>
</dbReference>
<dbReference type="GO" id="GO:0003677">
    <property type="term" value="F:DNA binding"/>
    <property type="evidence" value="ECO:0007669"/>
    <property type="project" value="UniProtKB-KW"/>
</dbReference>
<evidence type="ECO:0000256" key="1">
    <source>
        <dbReference type="ARBA" id="ARBA00023125"/>
    </source>
</evidence>
<dbReference type="PANTHER" id="PTHR30461:SF2">
    <property type="entry name" value="SERINE RECOMBINASE PINE-RELATED"/>
    <property type="match status" value="1"/>
</dbReference>